<dbReference type="EMBL" id="FOYT01000004">
    <property type="protein sequence ID" value="SFR69389.1"/>
    <property type="molecule type" value="Genomic_DNA"/>
</dbReference>
<dbReference type="RefSeq" id="WP_089810222.1">
    <property type="nucleotide sequence ID" value="NZ_FOYT01000004.1"/>
</dbReference>
<keyword evidence="2" id="KW-1185">Reference proteome</keyword>
<evidence type="ECO:0000313" key="2">
    <source>
        <dbReference type="Proteomes" id="UP000198531"/>
    </source>
</evidence>
<accession>A0A1I6IRX5</accession>
<organism evidence="1 2">
    <name type="scientific">Halogeometricum rufum</name>
    <dbReference type="NCBI Taxonomy" id="553469"/>
    <lineage>
        <taxon>Archaea</taxon>
        <taxon>Methanobacteriati</taxon>
        <taxon>Methanobacteriota</taxon>
        <taxon>Stenosarchaea group</taxon>
        <taxon>Halobacteria</taxon>
        <taxon>Halobacteriales</taxon>
        <taxon>Haloferacaceae</taxon>
        <taxon>Halogeometricum</taxon>
    </lineage>
</organism>
<evidence type="ECO:0000313" key="1">
    <source>
        <dbReference type="EMBL" id="SFR69389.1"/>
    </source>
</evidence>
<protein>
    <submittedName>
        <fullName evidence="1">Uncharacterized protein</fullName>
    </submittedName>
</protein>
<dbReference type="STRING" id="553469.SAMN04487947_3609"/>
<dbReference type="OrthoDB" id="306982at2157"/>
<sequence>MSDSETEARAPLTVQTDLTLSVDGRPVDVSSTGERLFVEFPSLSAAVRAFARSPPTARRRLHELLTTTDLTVELRVRDRTVALVGAEARPGGLSKRAGVAPVELRVGGVFGAVGQELSAAGRRLGRLNRRLRGR</sequence>
<name>A0A1I6IRX5_9EURY</name>
<reference evidence="2" key="1">
    <citation type="submission" date="2016-10" db="EMBL/GenBank/DDBJ databases">
        <authorList>
            <person name="Varghese N."/>
            <person name="Submissions S."/>
        </authorList>
    </citation>
    <scope>NUCLEOTIDE SEQUENCE [LARGE SCALE GENOMIC DNA]</scope>
    <source>
        <strain evidence="2">CGMCC 1.7736</strain>
    </source>
</reference>
<gene>
    <name evidence="1" type="ORF">SAMN04487947_3609</name>
</gene>
<proteinExistence type="predicted"/>
<dbReference type="Proteomes" id="UP000198531">
    <property type="component" value="Unassembled WGS sequence"/>
</dbReference>
<dbReference type="AlphaFoldDB" id="A0A1I6IRX5"/>